<name>A0A0E9TCL8_ANGAN</name>
<dbReference type="AlphaFoldDB" id="A0A0E9TCL8"/>
<accession>A0A0E9TCL8</accession>
<sequence>MFKCYLVVSLNNNTMDWIQLTFELQIHFPFIFTKQLSSFG</sequence>
<evidence type="ECO:0000313" key="1">
    <source>
        <dbReference type="EMBL" id="JAH51192.1"/>
    </source>
</evidence>
<dbReference type="EMBL" id="GBXM01057385">
    <property type="protein sequence ID" value="JAH51192.1"/>
    <property type="molecule type" value="Transcribed_RNA"/>
</dbReference>
<reference evidence="1" key="1">
    <citation type="submission" date="2014-11" db="EMBL/GenBank/DDBJ databases">
        <authorList>
            <person name="Amaro Gonzalez C."/>
        </authorList>
    </citation>
    <scope>NUCLEOTIDE SEQUENCE</scope>
</reference>
<reference evidence="1" key="2">
    <citation type="journal article" date="2015" name="Fish Shellfish Immunol.">
        <title>Early steps in the European eel (Anguilla anguilla)-Vibrio vulnificus interaction in the gills: Role of the RtxA13 toxin.</title>
        <authorList>
            <person name="Callol A."/>
            <person name="Pajuelo D."/>
            <person name="Ebbesson L."/>
            <person name="Teles M."/>
            <person name="MacKenzie S."/>
            <person name="Amaro C."/>
        </authorList>
    </citation>
    <scope>NUCLEOTIDE SEQUENCE</scope>
</reference>
<organism evidence="1">
    <name type="scientific">Anguilla anguilla</name>
    <name type="common">European freshwater eel</name>
    <name type="synonym">Muraena anguilla</name>
    <dbReference type="NCBI Taxonomy" id="7936"/>
    <lineage>
        <taxon>Eukaryota</taxon>
        <taxon>Metazoa</taxon>
        <taxon>Chordata</taxon>
        <taxon>Craniata</taxon>
        <taxon>Vertebrata</taxon>
        <taxon>Euteleostomi</taxon>
        <taxon>Actinopterygii</taxon>
        <taxon>Neopterygii</taxon>
        <taxon>Teleostei</taxon>
        <taxon>Anguilliformes</taxon>
        <taxon>Anguillidae</taxon>
        <taxon>Anguilla</taxon>
    </lineage>
</organism>
<proteinExistence type="predicted"/>
<protein>
    <submittedName>
        <fullName evidence="1">Uncharacterized protein</fullName>
    </submittedName>
</protein>